<accession>A0A077TG22</accession>
<sequence length="101" mass="11659">MNKKIFSLACIVLYSLLAISIHCSEQKASSVRVFFRSIKKPNKSKGKNGIESKCETQLNNNNNNSPKNEDKKIKNRKLVVYYDEKTNLWGYGCCGLWYLFD</sequence>
<dbReference type="EMBL" id="FMIL01000011">
    <property type="protein sequence ID" value="SCL81946.1"/>
    <property type="molecule type" value="Genomic_DNA"/>
</dbReference>
<dbReference type="Proteomes" id="UP000195489">
    <property type="component" value="Unassembled WGS sequence"/>
</dbReference>
<evidence type="ECO:0000259" key="3">
    <source>
        <dbReference type="Pfam" id="PF09690"/>
    </source>
</evidence>
<proteinExistence type="predicted"/>
<feature type="region of interest" description="Disordered" evidence="1">
    <location>
        <begin position="41"/>
        <end position="71"/>
    </location>
</feature>
<keyword evidence="7" id="KW-1185">Reference proteome</keyword>
<evidence type="ECO:0000313" key="6">
    <source>
        <dbReference type="EMBL" id="VTZ66772.1"/>
    </source>
</evidence>
<dbReference type="Proteomes" id="UP000071118">
    <property type="component" value="Chromosome 2"/>
</dbReference>
<organism evidence="6 7">
    <name type="scientific">Plasmodium chabaudi chabaudi</name>
    <dbReference type="NCBI Taxonomy" id="31271"/>
    <lineage>
        <taxon>Eukaryota</taxon>
        <taxon>Sar</taxon>
        <taxon>Alveolata</taxon>
        <taxon>Apicomplexa</taxon>
        <taxon>Aconoidasida</taxon>
        <taxon>Haemosporida</taxon>
        <taxon>Plasmodiidae</taxon>
        <taxon>Plasmodium</taxon>
        <taxon>Plasmodium (Vinckeia)</taxon>
    </lineage>
</organism>
<keyword evidence="2" id="KW-0732">Signal</keyword>
<gene>
    <name evidence="4" type="ORF">PCHAJ_000485300</name>
    <name evidence="6" type="ORF">PCHAS_0200045</name>
    <name evidence="5" type="ORF">PCHCB_000491200</name>
</gene>
<evidence type="ECO:0000256" key="1">
    <source>
        <dbReference type="SAM" id="MobiDB-lite"/>
    </source>
</evidence>
<dbReference type="EMBL" id="LK022879">
    <property type="protein sequence ID" value="VTZ66772.1"/>
    <property type="molecule type" value="Genomic_DNA"/>
</dbReference>
<reference evidence="6" key="3">
    <citation type="submission" date="2019-05" db="EMBL/GenBank/DDBJ databases">
        <authorList>
            <consortium name="Pathogen Informatics"/>
        </authorList>
    </citation>
    <scope>NUCLEOTIDE SEQUENCE</scope>
    <source>
        <strain evidence="4">AJ</strain>
        <strain evidence="6">AS</strain>
        <strain evidence="5 8">CB</strain>
    </source>
</reference>
<dbReference type="Pfam" id="PF09690">
    <property type="entry name" value="PYST-C1"/>
    <property type="match status" value="1"/>
</dbReference>
<evidence type="ECO:0000313" key="4">
    <source>
        <dbReference type="EMBL" id="SCL81946.1"/>
    </source>
</evidence>
<dbReference type="OrthoDB" id="373231at2759"/>
<dbReference type="RefSeq" id="XP_016652951.1">
    <property type="nucleotide sequence ID" value="XM_016797408.1"/>
</dbReference>
<feature type="chain" id="PRO_5014501715" evidence="2">
    <location>
        <begin position="19"/>
        <end position="101"/>
    </location>
</feature>
<dbReference type="InterPro" id="IPR006488">
    <property type="entry name" value="PYST-C1_N"/>
</dbReference>
<evidence type="ECO:0000256" key="2">
    <source>
        <dbReference type="SAM" id="SignalP"/>
    </source>
</evidence>
<feature type="signal peptide" evidence="2">
    <location>
        <begin position="1"/>
        <end position="18"/>
    </location>
</feature>
<protein>
    <submittedName>
        <fullName evidence="6">Fam-c protein</fullName>
    </submittedName>
</protein>
<evidence type="ECO:0000313" key="5">
    <source>
        <dbReference type="EMBL" id="SCL82014.1"/>
    </source>
</evidence>
<name>A0A077TG22_PLACU</name>
<dbReference type="GeneID" id="3485927"/>
<feature type="domain" description="PYST-C1-like N-terminal" evidence="3">
    <location>
        <begin position="34"/>
        <end position="75"/>
    </location>
</feature>
<reference evidence="6" key="2">
    <citation type="submission" date="2014-05" db="EMBL/GenBank/DDBJ databases">
        <authorList>
            <person name="Aslett M.A."/>
            <person name="De Silva N."/>
        </authorList>
    </citation>
    <scope>NUCLEOTIDE SEQUENCE</scope>
    <source>
        <strain evidence="6">AS</strain>
    </source>
</reference>
<dbReference type="KEGG" id="pcb:PCHAS_0200045"/>
<dbReference type="EMBL" id="FMIM01000015">
    <property type="protein sequence ID" value="SCL82014.1"/>
    <property type="molecule type" value="Genomic_DNA"/>
</dbReference>
<dbReference type="VEuPathDB" id="PlasmoDB:PCHAS_0200045"/>
<evidence type="ECO:0000313" key="8">
    <source>
        <dbReference type="Proteomes" id="UP000195489"/>
    </source>
</evidence>
<reference evidence="6 7" key="1">
    <citation type="journal article" date="2014" name="BMC Biol.">
        <title>A comprehensive evaluation of rodent malaria parasite genomes and gene expression.</title>
        <authorList>
            <person name="Otto T.D."/>
            <person name="Bohme U."/>
            <person name="Jackson A.P."/>
            <person name="Hunt M."/>
            <person name="Franke-Fayard B."/>
            <person name="Hoeijmakers W.A."/>
            <person name="Religa A.A."/>
            <person name="Robertson L."/>
            <person name="Sanders M."/>
            <person name="Ogun S.A."/>
            <person name="Cunningham D."/>
            <person name="Erhart A."/>
            <person name="Billker O."/>
            <person name="Khan S.M."/>
            <person name="Stunnenberg H.G."/>
            <person name="Langhorne J."/>
            <person name="Holder A.A."/>
            <person name="Waters A.P."/>
            <person name="Newbold C.I."/>
            <person name="Pain A."/>
            <person name="Berriman M."/>
            <person name="Janse C.J."/>
        </authorList>
    </citation>
    <scope>NUCLEOTIDE SEQUENCE [LARGE SCALE GENOMIC DNA]</scope>
    <source>
        <strain evidence="6 7">AS</strain>
    </source>
</reference>
<dbReference type="NCBIfam" id="TIGR01601">
    <property type="entry name" value="PYST-C1"/>
    <property type="match status" value="1"/>
</dbReference>
<dbReference type="AlphaFoldDB" id="A0A077TG22"/>
<dbReference type="Proteomes" id="UP000507163">
    <property type="component" value="Unassembled WGS sequence"/>
</dbReference>
<evidence type="ECO:0000313" key="7">
    <source>
        <dbReference type="Proteomes" id="UP000071118"/>
    </source>
</evidence>